<sequence>MPVSFSYPEFLIRLELMVTVKVSNVSLAVTERELKEFFSFSGEIVHLEMQSENEGGSKLAYVTFKDLQGAETALLLTGATIVDSSVTVTMSPDYQLPPDALASIESSKESDKSSSSPPKEDVSVFRKAEDVVRNMISKGFILGKDAIAKAKSLDEKHQLTSTASAKVTSFDKRIGFTEKINTGTTAVSGKVKEVDQKFQVTEKTKSAIAAAEQTVSNAGSSIMKNRYVLTGTTWVAGAFEKVSKAAEEVGQKAKEKVGRAQEDEEKKKEVDEVASVHLSESPKALDQPEQDSKLSESPKDLDQPEHDSKLSESQPQQLQPHKQEESTPNVASGQP</sequence>
<dbReference type="PANTHER" id="PTHR32343:SF10">
    <property type="entry name" value="RNA-BINDING REGION RNP-1 DOMAIN-CONTAINING PROTEIN"/>
    <property type="match status" value="1"/>
</dbReference>
<feature type="region of interest" description="Disordered" evidence="2">
    <location>
        <begin position="254"/>
        <end position="335"/>
    </location>
</feature>
<protein>
    <recommendedName>
        <fullName evidence="3">RRM domain-containing protein</fullName>
    </recommendedName>
</protein>
<dbReference type="InterPro" id="IPR012677">
    <property type="entry name" value="Nucleotide-bd_a/b_plait_sf"/>
</dbReference>
<dbReference type="SMART" id="SM00360">
    <property type="entry name" value="RRM"/>
    <property type="match status" value="1"/>
</dbReference>
<feature type="compositionally biased region" description="Polar residues" evidence="2">
    <location>
        <begin position="311"/>
        <end position="335"/>
    </location>
</feature>
<dbReference type="AlphaFoldDB" id="A0A3P6F3N3"/>
<feature type="region of interest" description="Disordered" evidence="2">
    <location>
        <begin position="103"/>
        <end position="123"/>
    </location>
</feature>
<dbReference type="SUPFAM" id="SSF54928">
    <property type="entry name" value="RNA-binding domain, RBD"/>
    <property type="match status" value="1"/>
</dbReference>
<feature type="compositionally biased region" description="Basic and acidic residues" evidence="2">
    <location>
        <begin position="254"/>
        <end position="271"/>
    </location>
</feature>
<evidence type="ECO:0000256" key="2">
    <source>
        <dbReference type="SAM" id="MobiDB-lite"/>
    </source>
</evidence>
<reference evidence="4" key="1">
    <citation type="submission" date="2018-11" db="EMBL/GenBank/DDBJ databases">
        <authorList>
            <consortium name="Genoscope - CEA"/>
            <person name="William W."/>
        </authorList>
    </citation>
    <scope>NUCLEOTIDE SEQUENCE</scope>
</reference>
<evidence type="ECO:0000313" key="4">
    <source>
        <dbReference type="EMBL" id="VDD37999.1"/>
    </source>
</evidence>
<evidence type="ECO:0000256" key="1">
    <source>
        <dbReference type="PROSITE-ProRule" id="PRU00176"/>
    </source>
</evidence>
<gene>
    <name evidence="4" type="ORF">BOLC7T43559H</name>
</gene>
<name>A0A3P6F3N3_BRAOL</name>
<dbReference type="FunFam" id="3.30.70.330:FF:000820">
    <property type="entry name" value="RNA recognition motif-containing protein"/>
    <property type="match status" value="1"/>
</dbReference>
<keyword evidence="1" id="KW-0694">RNA-binding</keyword>
<dbReference type="PROSITE" id="PS50102">
    <property type="entry name" value="RRM"/>
    <property type="match status" value="1"/>
</dbReference>
<dbReference type="InterPro" id="IPR035979">
    <property type="entry name" value="RBD_domain_sf"/>
</dbReference>
<evidence type="ECO:0000259" key="3">
    <source>
        <dbReference type="PROSITE" id="PS50102"/>
    </source>
</evidence>
<dbReference type="EMBL" id="LR031876">
    <property type="protein sequence ID" value="VDD37999.1"/>
    <property type="molecule type" value="Genomic_DNA"/>
</dbReference>
<feature type="compositionally biased region" description="Basic and acidic residues" evidence="2">
    <location>
        <begin position="290"/>
        <end position="310"/>
    </location>
</feature>
<accession>A0A3P6F3N3</accession>
<organism evidence="4">
    <name type="scientific">Brassica oleracea</name>
    <name type="common">Wild cabbage</name>
    <dbReference type="NCBI Taxonomy" id="3712"/>
    <lineage>
        <taxon>Eukaryota</taxon>
        <taxon>Viridiplantae</taxon>
        <taxon>Streptophyta</taxon>
        <taxon>Embryophyta</taxon>
        <taxon>Tracheophyta</taxon>
        <taxon>Spermatophyta</taxon>
        <taxon>Magnoliopsida</taxon>
        <taxon>eudicotyledons</taxon>
        <taxon>Gunneridae</taxon>
        <taxon>Pentapetalae</taxon>
        <taxon>rosids</taxon>
        <taxon>malvids</taxon>
        <taxon>Brassicales</taxon>
        <taxon>Brassicaceae</taxon>
        <taxon>Brassiceae</taxon>
        <taxon>Brassica</taxon>
    </lineage>
</organism>
<feature type="domain" description="RRM" evidence="3">
    <location>
        <begin position="18"/>
        <end position="93"/>
    </location>
</feature>
<dbReference type="PANTHER" id="PTHR32343">
    <property type="entry name" value="SERINE/ARGININE-RICH SPLICING FACTOR"/>
    <property type="match status" value="1"/>
</dbReference>
<proteinExistence type="predicted"/>
<feature type="compositionally biased region" description="Basic and acidic residues" evidence="2">
    <location>
        <begin position="106"/>
        <end position="123"/>
    </location>
</feature>
<dbReference type="InterPro" id="IPR000504">
    <property type="entry name" value="RRM_dom"/>
</dbReference>
<dbReference type="GO" id="GO:0003723">
    <property type="term" value="F:RNA binding"/>
    <property type="evidence" value="ECO:0007669"/>
    <property type="project" value="UniProtKB-UniRule"/>
</dbReference>
<dbReference type="Pfam" id="PF00076">
    <property type="entry name" value="RRM_1"/>
    <property type="match status" value="1"/>
</dbReference>
<dbReference type="Gene3D" id="3.30.70.330">
    <property type="match status" value="1"/>
</dbReference>